<keyword evidence="2" id="KW-1185">Reference proteome</keyword>
<sequence length="1127" mass="117857">MSSEISTDHALNGDITNTSEKNVDATRSSGAPPNQDRTSNSAAAESSDTTQTQSSAPIATSTFKALSAGSYAERIRTSVLPTDNSTSTKTGGNTEEESLGSSTLGRGNGAEAKPNSGKRTGKNKSSSNSAQQRSAAPRTGSLAETVLPNAGTTSCDTGVTKQGKLETQPPQTPDELEQGWQEVTAKPRNQGNNKTDKKEASSSGSARQKQHGKKSLAGTTSDENIASPHVNEKPSKGKSAPSRKEKEKTEKESRQQQTQGEEVAASEPTRKQQQQQKDKESTGPKSLGMKSASWRSSPLTAALMTDSAESLDDISSSATTATKTAETSQPDQPTMQEPTSLVNDTTKTTNETAQQKPTPATESKADPSAKGQDAPADAKAGPKIPALAVNIWQLRKEKMKSSSTKQLKPGSGSNGNGKSVFYSLTGAAVPSGGEGSSSSKSAATGNNKPDGAPAKRQASGQAHQESPSSGGTSATKHSLKTGSASSPNLPTGSSTTQGKQSRPTLVTSNSVAPATTASSSATLTDVMAWPDVAASAVKAANTAGGEGKKKEREDEDNAQGVVVKSKKEKKKWTPIPPAELQEALDKAEKARKAATHASGEGGKQKRRNSTVATGDDNNQVLSKSASKKNTQGQNKAGVKTTQGTVASIVGETPSKKGKGNAPAAGRSATANKIAQASGSKERGNQLDPTTPAQLLSYSSDAATTGQLPIVTEGTSPAEAGPRDTTPAIPDQNHFDALELDVPADSLLLAEGALSPKRKGQTVDKQKGLGSQGNNSGRQAGLANTMGVERNSYAQTRDGARTGGPSGRGGRAGGGKGSRNGNVPSSRYSDSGMALSPRGQGKASLLSSPPVGYQGLPYESNMAAAVHAPGFVPFGNQAPYAYYPSAYYYGSSGQPGPASASSDAGGYIHTTTQQGGQQSYMPYNMPFMPQQRPVTEIPGLDSLRYYILGQIEYYFSIHNLCMDQFLKEQMDSHGWVDIPMIASFNRIRQVTADEALVKEVAYLSHILEIRDNKMRLRDNWQVWVFPGARPSVFPEAENFAATRLEELAMHGVRVSDLSEETRERIVGDIQRDILRSKNTQTTAPPVIPDVGTSVNSAEVADEVTAKASSPASVASDASSDKVDIILQL</sequence>
<evidence type="ECO:0000313" key="1">
    <source>
        <dbReference type="EMBL" id="KAJ9098605.1"/>
    </source>
</evidence>
<accession>A0ACC2VGT3</accession>
<comment type="caution">
    <text evidence="1">The sequence shown here is derived from an EMBL/GenBank/DDBJ whole genome shotgun (WGS) entry which is preliminary data.</text>
</comment>
<evidence type="ECO:0000313" key="2">
    <source>
        <dbReference type="Proteomes" id="UP001227268"/>
    </source>
</evidence>
<gene>
    <name evidence="1" type="ORF">QFC21_004252</name>
</gene>
<reference evidence="1" key="1">
    <citation type="submission" date="2023-04" db="EMBL/GenBank/DDBJ databases">
        <title>Draft Genome sequencing of Naganishia species isolated from polar environments using Oxford Nanopore Technology.</title>
        <authorList>
            <person name="Leo P."/>
            <person name="Venkateswaran K."/>
        </authorList>
    </citation>
    <scope>NUCLEOTIDE SEQUENCE</scope>
    <source>
        <strain evidence="1">MNA-CCFEE 5423</strain>
    </source>
</reference>
<name>A0ACC2VGT3_9TREE</name>
<dbReference type="EMBL" id="JASBWT010000014">
    <property type="protein sequence ID" value="KAJ9098605.1"/>
    <property type="molecule type" value="Genomic_DNA"/>
</dbReference>
<protein>
    <submittedName>
        <fullName evidence="1">Uncharacterized protein</fullName>
    </submittedName>
</protein>
<dbReference type="Proteomes" id="UP001227268">
    <property type="component" value="Unassembled WGS sequence"/>
</dbReference>
<proteinExistence type="predicted"/>
<organism evidence="1 2">
    <name type="scientific">Naganishia friedmannii</name>
    <dbReference type="NCBI Taxonomy" id="89922"/>
    <lineage>
        <taxon>Eukaryota</taxon>
        <taxon>Fungi</taxon>
        <taxon>Dikarya</taxon>
        <taxon>Basidiomycota</taxon>
        <taxon>Agaricomycotina</taxon>
        <taxon>Tremellomycetes</taxon>
        <taxon>Filobasidiales</taxon>
        <taxon>Filobasidiaceae</taxon>
        <taxon>Naganishia</taxon>
    </lineage>
</organism>